<feature type="domain" description="MMS19 N-terminal" evidence="5">
    <location>
        <begin position="283"/>
        <end position="359"/>
    </location>
</feature>
<keyword evidence="4" id="KW-1133">Transmembrane helix</keyword>
<protein>
    <recommendedName>
        <fullName evidence="1">MMS19 nucleotide excision repair protein</fullName>
    </recommendedName>
</protein>
<dbReference type="RefSeq" id="XP_028530627.1">
    <property type="nucleotide sequence ID" value="XM_028674256.1"/>
</dbReference>
<dbReference type="Pfam" id="PF14500">
    <property type="entry name" value="MMS19_N"/>
    <property type="match status" value="2"/>
</dbReference>
<keyword evidence="7" id="KW-1185">Reference proteome</keyword>
<dbReference type="VEuPathDB" id="PlasmoDB:PGAL8A_00026200"/>
<feature type="transmembrane region" description="Helical" evidence="4">
    <location>
        <begin position="1302"/>
        <end position="1321"/>
    </location>
</feature>
<dbReference type="OrthoDB" id="342900at2759"/>
<keyword evidence="2" id="KW-0175">Coiled coil</keyword>
<feature type="transmembrane region" description="Helical" evidence="4">
    <location>
        <begin position="2289"/>
        <end position="2312"/>
    </location>
</feature>
<evidence type="ECO:0000259" key="5">
    <source>
        <dbReference type="Pfam" id="PF14500"/>
    </source>
</evidence>
<gene>
    <name evidence="6" type="ORF">PGAL8A_00026200</name>
</gene>
<sequence length="2416" mass="292037">MNELENIIEEYISPEKVMFNYDKEKKIELIYEKNKDKEENKIRNEILKKIVDMIENDINEQKGKFTENSLNEVNNIRDGNNINNSGNKMSMYNKLIEVIKILKKYFYCNENLKRGFAVNLMANIFDKINISELDLEYFKSIIFFFIKKIEDWHCINGVIKFFLIILEKYRDILRTIKYSNEKTVLYKNLFILKKEKEKSFLTKERKRDNMKNYFFKYDENDNEEENKSEDNSDVEGNIYEEENYYDEVDYSDDEYEKELINEDIEDEDETEEENVKEENLCVVYKILKHLFKHIHAPSYLQSIRLSYYKIILISLEEFKREISSISNFIDKIQVQLENESDPRNILVLFDIIYTLCNKYISPIESNNNIININENESSDEKEYSYIPYDDPNNINNNSVSDNNNKQKKETNFYLNENSLFTYERETNYLKSIIDIAFYYFPIEFINSDMKYESITEDELQLSFFKCLKSNKRLGNYVIMNILDQFYNSENDELSEKNFKNIIKALEICIPYYGCLCSSKFIATVLGLIDLECIENNSNDKITDYFIDILLIFINVLNKENENVKYSLFNKYFINMFKKFQKYLILHKIMYEKTNYRISDAIELLNNGFNNHDFTFNHLNNNNNSFSSNKMINKKEKDIRYEENEERSSDYVTKFNATIIKESDFIPNHFGLDTNNFSDSSSCNSSDLDEDSLYMSKNYENNVDGSETSERNIFTIIKEKNEIEKIKEKKQKEKKKNKIKMDKFHVIEKILICISKGNSYIFLYILNIIIKPILKECYYLINFLTNENMEKVDDVKDYTDNNSNTKNMFEKETLDNLNNNLIYFNSNEKGDYKFNKKIKKRWDLLSMYINFLNNLLEKSANIDEIILCDICFIEEIYIIIEILKKGKSIFFHKYYDCGLNLFNILSNFICMHTIKESTFQSNIFFFKGIFSFFYIIGIHTTIEKMNFFYEYHNNFYEIKIDNFLYVDLWRNNIIKNYFNILNDIKYNNENIIKKNSDYKENGLFFFLIIINKLIKYKYEKIQNYINIILINLCLLVLKLYFCEYKYLDFYFNHLNKIYQMDIPCLLFLSTNLSSFILRYFFNYIEKIKNSYLYIKNNLDMHRENNNISYFKKADENAPNEESKNSYMNIFNIFNGNNDDNNNDNSSNNKGIHNKHDMNEKNVNNYNVENYMYYNNEDNICKLRNNKEKLTNMDNLSKEFVYDENSYVQNSKMIEELYLFVCQKKPPIYYLNKKYIKLGNTLNVKNLFFYKNEQTLNLDVNENIYINDIEKRETEKKYEKANENKQEDEKYIIINKYLEHDEIIYFYFYFILNLVYLHIYYTYIKTRYSLKSNGEFSINMNEEKLKNENNYEKNINNQILNNEKIKILYDSFISINNLEIFELCINYMYEEKIIKNVFLRKINLDRFSCSMKKDDFEETNLKNIKIINDKEIINYYSHYLNNLTNFININNVNDLDLNDVISKKLENDINNDFKNKLIGYLKDNNFFINLMTLETDRFLYVLKTSLLINLMYEKLDNHKNDNNNNNNSLLFVKYLYHKLKKNLNYIFIFLSKIKKKEFLENCIDHCLSNNKSIHLSENDMFYIIFKDEHNNLNNFPFEFNSVNVLLLLFIPSLLSIYSYISKSYIYKILKLCMYIFLYNIYKTNDSLNKLYNYTYNNENNKHNYNSLCLLKEETILNDYDFIMIFLNEKSNIYFRNLSEIFDDKDIRKCLEIIDYVNMKSMYKCSLQIMSIILHNSKCEKEMINFAYIHFDLKDYFTISLKDTLIFKNIIDHFINIYKSFINKFSEESSSFSFLNFLNKIFGVSFKNNEEENINTLFFLFDNLYFKNIELDKYDNEKNDKPNNMHTKQNINENRKYHKSVIDINIMDEHYLKMNMEIKNNDNHTLKYNWDYLKKVDQFSLNNINLLNIKKIFSKNNDLEKKNDNDNFYFFCHFLFSLFQNFSIFYDLCFYINENDVNYKEENIENLYNDLNNNLDNHMLILFYYNYISNIYNKIFSYVHNIDTYSLFHKENFNNICFTQNNNFINSYKSIIINFFYNIYNYLFFIDIINKYISITEYIFIIKKENVFFRHSLPYDLIQKNEKTVKFIENFILNHNIKSDEDDSNKEIQTSFHTDTKEIEQHKRIDLPLIRGDNVNEDYIVKKDLTDENICESKKINQNISNDSNNTDYENKNKIFKENLKKRKKKKINKYNCKYLSIIHVMTILLLNIPFEEVIDSYFKILEICILKGINKISNFFINKNSYLYNNKKYINEILRKNINIIQNIFNSDCRNQLNEKNKEENKYRKILLRQIISLNIVLCLRLLYLIINLLNYYLKFKSKINVHNGNTGNKNYLKENLDFLLSYKNIIIKSIMKILISVPLALIRYLCVYIIYIISFFNYESFLSYSIIQDIKWYLSIASVDPHKKVRKMVVLCRARWM</sequence>
<proteinExistence type="inferred from homology"/>
<comment type="function">
    <text evidence="1">Key component of the cytosolic iron-sulfur protein assembly (CIA) complex, a multiprotein complex that mediates the incorporation of iron-sulfur cluster into apoproteins specifically involved in DNA metabolism and genomic integrity. In the CIA complex, MMS19 acts as an adapter between early-acting CIA components and a subset of cellular target iron-sulfur proteins.</text>
</comment>
<keyword evidence="1" id="KW-0227">DNA damage</keyword>
<dbReference type="GO" id="GO:0016226">
    <property type="term" value="P:iron-sulfur cluster assembly"/>
    <property type="evidence" value="ECO:0007669"/>
    <property type="project" value="UniProtKB-UniRule"/>
</dbReference>
<dbReference type="InterPro" id="IPR029240">
    <property type="entry name" value="MMS19_N"/>
</dbReference>
<evidence type="ECO:0000256" key="1">
    <source>
        <dbReference type="RuleBase" id="RU367072"/>
    </source>
</evidence>
<feature type="transmembrane region" description="Helical" evidence="4">
    <location>
        <begin position="1061"/>
        <end position="1080"/>
    </location>
</feature>
<feature type="transmembrane region" description="Helical" evidence="4">
    <location>
        <begin position="1023"/>
        <end position="1040"/>
    </location>
</feature>
<reference evidence="6" key="1">
    <citation type="submission" date="2015-04" db="EMBL/GenBank/DDBJ databases">
        <authorList>
            <consortium name="Pathogen Informatics"/>
        </authorList>
    </citation>
    <scope>NUCLEOTIDE SEQUENCE [LARGE SCALE GENOMIC DNA]</scope>
    <source>
        <strain evidence="6">8A</strain>
    </source>
</reference>
<dbReference type="GO" id="GO:0097361">
    <property type="term" value="C:cytosolic [4Fe-4S] assembly targeting complex"/>
    <property type="evidence" value="ECO:0007669"/>
    <property type="project" value="UniProtKB-UniRule"/>
</dbReference>
<comment type="similarity">
    <text evidence="1">Belongs to the MET18/MMS19 family.</text>
</comment>
<evidence type="ECO:0000256" key="2">
    <source>
        <dbReference type="SAM" id="Coils"/>
    </source>
</evidence>
<dbReference type="Proteomes" id="UP000220797">
    <property type="component" value="Unassembled WGS sequence"/>
</dbReference>
<dbReference type="PANTHER" id="PTHR12891">
    <property type="entry name" value="DNA REPAIR/TRANSCRIPTION PROTEIN MET18/MMS19"/>
    <property type="match status" value="1"/>
</dbReference>
<feature type="compositionally biased region" description="Low complexity" evidence="3">
    <location>
        <begin position="1136"/>
        <end position="1147"/>
    </location>
</feature>
<dbReference type="GO" id="GO:0006281">
    <property type="term" value="P:DNA repair"/>
    <property type="evidence" value="ECO:0007669"/>
    <property type="project" value="UniProtKB-UniRule"/>
</dbReference>
<feature type="transmembrane region" description="Helical" evidence="4">
    <location>
        <begin position="922"/>
        <end position="941"/>
    </location>
</feature>
<dbReference type="InterPro" id="IPR039920">
    <property type="entry name" value="MMS19"/>
</dbReference>
<comment type="caution">
    <text evidence="6">The sequence shown here is derived from an EMBL/GenBank/DDBJ whole genome shotgun (WGS) entry which is preliminary data.</text>
</comment>
<feature type="transmembrane region" description="Helical" evidence="4">
    <location>
        <begin position="2352"/>
        <end position="2375"/>
    </location>
</feature>
<feature type="domain" description="MMS19 N-terminal" evidence="5">
    <location>
        <begin position="417"/>
        <end position="524"/>
    </location>
</feature>
<name>A0A1J1GZ14_PLAGA</name>
<organism evidence="6 7">
    <name type="scientific">Plasmodium gallinaceum</name>
    <dbReference type="NCBI Taxonomy" id="5849"/>
    <lineage>
        <taxon>Eukaryota</taxon>
        <taxon>Sar</taxon>
        <taxon>Alveolata</taxon>
        <taxon>Apicomplexa</taxon>
        <taxon>Aconoidasida</taxon>
        <taxon>Haemosporida</taxon>
        <taxon>Plasmodiidae</taxon>
        <taxon>Plasmodium</taxon>
        <taxon>Plasmodium (Haemamoeba)</taxon>
    </lineage>
</organism>
<accession>A0A1J1GZ14</accession>
<keyword evidence="1" id="KW-0539">Nucleus</keyword>
<evidence type="ECO:0000256" key="3">
    <source>
        <dbReference type="SAM" id="MobiDB-lite"/>
    </source>
</evidence>
<evidence type="ECO:0000313" key="7">
    <source>
        <dbReference type="Proteomes" id="UP000220797"/>
    </source>
</evidence>
<feature type="coiled-coil region" evidence="2">
    <location>
        <begin position="715"/>
        <end position="742"/>
    </location>
</feature>
<dbReference type="GeneID" id="39728785"/>
<dbReference type="EMBL" id="CVMV01000117">
    <property type="protein sequence ID" value="CRG97827.1"/>
    <property type="molecule type" value="Genomic_DNA"/>
</dbReference>
<dbReference type="GO" id="GO:0005634">
    <property type="term" value="C:nucleus"/>
    <property type="evidence" value="ECO:0007669"/>
    <property type="project" value="UniProtKB-SubCell"/>
</dbReference>
<dbReference type="OMA" id="KIEDWHC"/>
<dbReference type="PANTHER" id="PTHR12891:SF0">
    <property type="entry name" value="MMS19 NUCLEOTIDE EXCISION REPAIR PROTEIN HOMOLOG"/>
    <property type="match status" value="1"/>
</dbReference>
<evidence type="ECO:0000313" key="6">
    <source>
        <dbReference type="EMBL" id="CRG97827.1"/>
    </source>
</evidence>
<feature type="region of interest" description="Disordered" evidence="3">
    <location>
        <begin position="1136"/>
        <end position="1156"/>
    </location>
</feature>
<evidence type="ECO:0000256" key="4">
    <source>
        <dbReference type="SAM" id="Phobius"/>
    </source>
</evidence>
<keyword evidence="4" id="KW-0472">Membrane</keyword>
<keyword evidence="1" id="KW-0234">DNA repair</keyword>
<dbReference type="GO" id="GO:0051604">
    <property type="term" value="P:protein maturation"/>
    <property type="evidence" value="ECO:0007669"/>
    <property type="project" value="UniProtKB-UniRule"/>
</dbReference>
<comment type="subcellular location">
    <subcellularLocation>
        <location evidence="1">Nucleus</location>
    </subcellularLocation>
</comment>
<keyword evidence="4" id="KW-0812">Transmembrane</keyword>